<evidence type="ECO:0000256" key="2">
    <source>
        <dbReference type="PIRNR" id="PIRNR016661"/>
    </source>
</evidence>
<feature type="transmembrane region" description="Helical" evidence="3">
    <location>
        <begin position="114"/>
        <end position="138"/>
    </location>
</feature>
<dbReference type="STRING" id="36842.SAMN02194393_04415"/>
<feature type="transmembrane region" description="Helical" evidence="3">
    <location>
        <begin position="56"/>
        <end position="78"/>
    </location>
</feature>
<gene>
    <name evidence="4" type="ORF">SAMN02194393_04415</name>
</gene>
<feature type="transmembrane region" description="Helical" evidence="3">
    <location>
        <begin position="158"/>
        <end position="183"/>
    </location>
</feature>
<evidence type="ECO:0000313" key="5">
    <source>
        <dbReference type="Proteomes" id="UP000190285"/>
    </source>
</evidence>
<feature type="transmembrane region" description="Helical" evidence="3">
    <location>
        <begin position="31"/>
        <end position="49"/>
    </location>
</feature>
<evidence type="ECO:0000256" key="1">
    <source>
        <dbReference type="ARBA" id="ARBA00010692"/>
    </source>
</evidence>
<dbReference type="PIRSF" id="PIRSF016661">
    <property type="entry name" value="BioY"/>
    <property type="match status" value="1"/>
</dbReference>
<reference evidence="4 5" key="1">
    <citation type="submission" date="2017-02" db="EMBL/GenBank/DDBJ databases">
        <authorList>
            <person name="Peterson S.W."/>
        </authorList>
    </citation>
    <scope>NUCLEOTIDE SEQUENCE [LARGE SCALE GENOMIC DNA]</scope>
    <source>
        <strain evidence="4 5">M1</strain>
    </source>
</reference>
<proteinExistence type="inferred from homology"/>
<keyword evidence="5" id="KW-1185">Reference proteome</keyword>
<keyword evidence="2" id="KW-1003">Cell membrane</keyword>
<dbReference type="GO" id="GO:0015225">
    <property type="term" value="F:biotin transmembrane transporter activity"/>
    <property type="evidence" value="ECO:0007669"/>
    <property type="project" value="UniProtKB-UniRule"/>
</dbReference>
<dbReference type="AlphaFoldDB" id="A0A1T5MCT1"/>
<keyword evidence="3" id="KW-0812">Transmembrane</keyword>
<dbReference type="RefSeq" id="WP_079494733.1">
    <property type="nucleotide sequence ID" value="NZ_FUZT01000013.1"/>
</dbReference>
<accession>A0A1T5MCT1</accession>
<dbReference type="InterPro" id="IPR003784">
    <property type="entry name" value="BioY"/>
</dbReference>
<dbReference type="OrthoDB" id="9803495at2"/>
<keyword evidence="2 3" id="KW-0472">Membrane</keyword>
<dbReference type="Gene3D" id="1.10.1760.20">
    <property type="match status" value="1"/>
</dbReference>
<organism evidence="4 5">
    <name type="scientific">Maledivibacter halophilus</name>
    <dbReference type="NCBI Taxonomy" id="36842"/>
    <lineage>
        <taxon>Bacteria</taxon>
        <taxon>Bacillati</taxon>
        <taxon>Bacillota</taxon>
        <taxon>Clostridia</taxon>
        <taxon>Peptostreptococcales</taxon>
        <taxon>Caminicellaceae</taxon>
        <taxon>Maledivibacter</taxon>
    </lineage>
</organism>
<dbReference type="EMBL" id="FUZT01000013">
    <property type="protein sequence ID" value="SKC85669.1"/>
    <property type="molecule type" value="Genomic_DNA"/>
</dbReference>
<dbReference type="Proteomes" id="UP000190285">
    <property type="component" value="Unassembled WGS sequence"/>
</dbReference>
<dbReference type="PANTHER" id="PTHR34295">
    <property type="entry name" value="BIOTIN TRANSPORTER BIOY"/>
    <property type="match status" value="1"/>
</dbReference>
<keyword evidence="3" id="KW-1133">Transmembrane helix</keyword>
<comment type="similarity">
    <text evidence="1 2">Belongs to the BioY family.</text>
</comment>
<evidence type="ECO:0000313" key="4">
    <source>
        <dbReference type="EMBL" id="SKC85669.1"/>
    </source>
</evidence>
<dbReference type="PANTHER" id="PTHR34295:SF1">
    <property type="entry name" value="BIOTIN TRANSPORTER BIOY"/>
    <property type="match status" value="1"/>
</dbReference>
<name>A0A1T5MCT1_9FIRM</name>
<dbReference type="GO" id="GO:0005886">
    <property type="term" value="C:plasma membrane"/>
    <property type="evidence" value="ECO:0007669"/>
    <property type="project" value="UniProtKB-SubCell"/>
</dbReference>
<sequence>MKLSTRDMILVALFAALTAIGAYLVIPTQPVPFTLQILFSMYAGVFLGAKLGFFSQIVYVLMGLVGLPVFAGGVGGFFHILKPTFGYLIGFILCAAVIGKITENISNPKGFFGFSKVFGAGALGLFTVYAVGVSYLYGIVNFYLGSTMSFSAALKTGFYPFIIQDLIKVGIVSFTSIFVIPAIRRAGFVKESKSNIQ</sequence>
<feature type="transmembrane region" description="Helical" evidence="3">
    <location>
        <begin position="84"/>
        <end position="102"/>
    </location>
</feature>
<protein>
    <recommendedName>
        <fullName evidence="2">Biotin transporter</fullName>
    </recommendedName>
</protein>
<keyword evidence="2" id="KW-0813">Transport</keyword>
<comment type="subcellular location">
    <subcellularLocation>
        <location evidence="2">Cell membrane</location>
        <topology evidence="2">Multi-pass membrane protein</topology>
    </subcellularLocation>
</comment>
<dbReference type="Pfam" id="PF02632">
    <property type="entry name" value="BioY"/>
    <property type="match status" value="1"/>
</dbReference>
<evidence type="ECO:0000256" key="3">
    <source>
        <dbReference type="SAM" id="Phobius"/>
    </source>
</evidence>